<proteinExistence type="inferred from homology"/>
<dbReference type="SMR" id="A0A2P6Q1R9"/>
<dbReference type="AlphaFoldDB" id="A0A2P6Q1R9"/>
<dbReference type="InterPro" id="IPR000782">
    <property type="entry name" value="FAS1_domain"/>
</dbReference>
<feature type="compositionally biased region" description="Low complexity" evidence="11">
    <location>
        <begin position="245"/>
        <end position="257"/>
    </location>
</feature>
<keyword evidence="5 12" id="KW-0732">Signal</keyword>
<keyword evidence="3" id="KW-1003">Cell membrane</keyword>
<evidence type="ECO:0000256" key="1">
    <source>
        <dbReference type="ARBA" id="ARBA00004609"/>
    </source>
</evidence>
<gene>
    <name evidence="14" type="ORF">RchiOBHm_Chr6g0312161</name>
</gene>
<evidence type="ECO:0000313" key="15">
    <source>
        <dbReference type="Proteomes" id="UP000238479"/>
    </source>
</evidence>
<feature type="domain" description="FAS1" evidence="13">
    <location>
        <begin position="25"/>
        <end position="171"/>
    </location>
</feature>
<dbReference type="OrthoDB" id="694090at2759"/>
<evidence type="ECO:0000256" key="5">
    <source>
        <dbReference type="ARBA" id="ARBA00022729"/>
    </source>
</evidence>
<reference evidence="14 15" key="1">
    <citation type="journal article" date="2018" name="Nat. Genet.">
        <title>The Rosa genome provides new insights in the design of modern roses.</title>
        <authorList>
            <person name="Bendahmane M."/>
        </authorList>
    </citation>
    <scope>NUCLEOTIDE SEQUENCE [LARGE SCALE GENOMIC DNA]</scope>
    <source>
        <strain evidence="15">cv. Old Blush</strain>
    </source>
</reference>
<dbReference type="InterPro" id="IPR033254">
    <property type="entry name" value="Plant_FLA"/>
</dbReference>
<evidence type="ECO:0000256" key="6">
    <source>
        <dbReference type="ARBA" id="ARBA00022974"/>
    </source>
</evidence>
<evidence type="ECO:0000256" key="9">
    <source>
        <dbReference type="ARBA" id="ARBA00023288"/>
    </source>
</evidence>
<evidence type="ECO:0000256" key="2">
    <source>
        <dbReference type="ARBA" id="ARBA00007843"/>
    </source>
</evidence>
<dbReference type="PANTHER" id="PTHR32382:SF6">
    <property type="entry name" value="FASCICLIN-LIKE ARABINOGALACTAN PROTEIN 14"/>
    <property type="match status" value="1"/>
</dbReference>
<dbReference type="GO" id="GO:0005886">
    <property type="term" value="C:plasma membrane"/>
    <property type="evidence" value="ECO:0007669"/>
    <property type="project" value="UniProtKB-SubCell"/>
</dbReference>
<dbReference type="Gene3D" id="2.30.180.10">
    <property type="entry name" value="FAS1 domain"/>
    <property type="match status" value="1"/>
</dbReference>
<evidence type="ECO:0000313" key="14">
    <source>
        <dbReference type="EMBL" id="PRQ28079.1"/>
    </source>
</evidence>
<dbReference type="SUPFAM" id="SSF82153">
    <property type="entry name" value="FAS1 domain"/>
    <property type="match status" value="1"/>
</dbReference>
<dbReference type="PANTHER" id="PTHR32382">
    <property type="entry name" value="FASCICLIN-LIKE ARABINOGALACTAN PROTEIN"/>
    <property type="match status" value="1"/>
</dbReference>
<comment type="subcellular location">
    <subcellularLocation>
        <location evidence="1">Cell membrane</location>
        <topology evidence="1">Lipid-anchor</topology>
        <topology evidence="1">GPI-anchor</topology>
    </subcellularLocation>
</comment>
<evidence type="ECO:0000256" key="7">
    <source>
        <dbReference type="ARBA" id="ARBA00023136"/>
    </source>
</evidence>
<dbReference type="EMBL" id="PDCK01000044">
    <property type="protein sequence ID" value="PRQ28079.1"/>
    <property type="molecule type" value="Genomic_DNA"/>
</dbReference>
<dbReference type="Gramene" id="PRQ28079">
    <property type="protein sequence ID" value="PRQ28079"/>
    <property type="gene ID" value="RchiOBHm_Chr6g0312161"/>
</dbReference>
<keyword evidence="15" id="KW-1185">Reference proteome</keyword>
<evidence type="ECO:0000256" key="12">
    <source>
        <dbReference type="SAM" id="SignalP"/>
    </source>
</evidence>
<protein>
    <submittedName>
        <fullName evidence="14">Putative fasciclin-like arabinogalactan protein</fullName>
    </submittedName>
</protein>
<sequence length="284" mass="29857">MKTNKAKASVSFFLLMMLLISSCSAFNITKLLEKEDDFSNFNQQLSQTKIADQINKRSTITVLAVDNSAIGGLGDDSSVTKAIMSVHVILDYYDKEKLTKHAKTNKSAMLTTLYQTSGLAKNQQGFLRVAADDGEITFGSASKGGQMNSKLVKSVTAQPFNISVLQVSSIIEVPDINANPSPEKAPAPKRGKPPSSSDDADSPSDDDSDSPSDDTADSPGDDSDSEAPSPSKHHTPPKPKDDTSDSPSSSPAPAPGKSDARATAAEMGVGVVAMGLVSVLVAFF</sequence>
<keyword evidence="7" id="KW-0472">Membrane</keyword>
<keyword evidence="4" id="KW-0336">GPI-anchor</keyword>
<dbReference type="Proteomes" id="UP000238479">
    <property type="component" value="Chromosome 6"/>
</dbReference>
<keyword evidence="9" id="KW-0449">Lipoprotein</keyword>
<feature type="region of interest" description="Disordered" evidence="11">
    <location>
        <begin position="176"/>
        <end position="262"/>
    </location>
</feature>
<dbReference type="FunFam" id="2.30.180.10:FF:000015">
    <property type="entry name" value="Fasciclin-like arabinogalactan protein 3"/>
    <property type="match status" value="1"/>
</dbReference>
<dbReference type="OMA" id="LNEHDDF"/>
<evidence type="ECO:0000256" key="4">
    <source>
        <dbReference type="ARBA" id="ARBA00022622"/>
    </source>
</evidence>
<evidence type="ECO:0000256" key="11">
    <source>
        <dbReference type="SAM" id="MobiDB-lite"/>
    </source>
</evidence>
<comment type="function">
    <text evidence="10">May be a cell surface adhesion protein.</text>
</comment>
<dbReference type="STRING" id="74649.A0A2P6Q1R9"/>
<evidence type="ECO:0000256" key="3">
    <source>
        <dbReference type="ARBA" id="ARBA00022475"/>
    </source>
</evidence>
<feature type="chain" id="PRO_5015170405" evidence="12">
    <location>
        <begin position="26"/>
        <end position="284"/>
    </location>
</feature>
<comment type="caution">
    <text evidence="14">The sequence shown here is derived from an EMBL/GenBank/DDBJ whole genome shotgun (WGS) entry which is preliminary data.</text>
</comment>
<keyword evidence="8" id="KW-0325">Glycoprotein</keyword>
<evidence type="ECO:0000256" key="8">
    <source>
        <dbReference type="ARBA" id="ARBA00023180"/>
    </source>
</evidence>
<dbReference type="PROSITE" id="PS50213">
    <property type="entry name" value="FAS1"/>
    <property type="match status" value="1"/>
</dbReference>
<feature type="compositionally biased region" description="Acidic residues" evidence="11">
    <location>
        <begin position="198"/>
        <end position="225"/>
    </location>
</feature>
<accession>A0A2P6Q1R9</accession>
<dbReference type="InterPro" id="IPR036378">
    <property type="entry name" value="FAS1_dom_sf"/>
</dbReference>
<organism evidence="14 15">
    <name type="scientific">Rosa chinensis</name>
    <name type="common">China rose</name>
    <dbReference type="NCBI Taxonomy" id="74649"/>
    <lineage>
        <taxon>Eukaryota</taxon>
        <taxon>Viridiplantae</taxon>
        <taxon>Streptophyta</taxon>
        <taxon>Embryophyta</taxon>
        <taxon>Tracheophyta</taxon>
        <taxon>Spermatophyta</taxon>
        <taxon>Magnoliopsida</taxon>
        <taxon>eudicotyledons</taxon>
        <taxon>Gunneridae</taxon>
        <taxon>Pentapetalae</taxon>
        <taxon>rosids</taxon>
        <taxon>fabids</taxon>
        <taxon>Rosales</taxon>
        <taxon>Rosaceae</taxon>
        <taxon>Rosoideae</taxon>
        <taxon>Rosoideae incertae sedis</taxon>
        <taxon>Rosa</taxon>
    </lineage>
</organism>
<comment type="similarity">
    <text evidence="2">Belongs to the fasciclin-like AGP family.</text>
</comment>
<keyword evidence="6" id="KW-0654">Proteoglycan</keyword>
<evidence type="ECO:0000259" key="13">
    <source>
        <dbReference type="PROSITE" id="PS50213"/>
    </source>
</evidence>
<dbReference type="GO" id="GO:0098552">
    <property type="term" value="C:side of membrane"/>
    <property type="evidence" value="ECO:0007669"/>
    <property type="project" value="UniProtKB-KW"/>
</dbReference>
<feature type="signal peptide" evidence="12">
    <location>
        <begin position="1"/>
        <end position="25"/>
    </location>
</feature>
<dbReference type="Pfam" id="PF02469">
    <property type="entry name" value="Fasciclin"/>
    <property type="match status" value="1"/>
</dbReference>
<dbReference type="PROSITE" id="PS51257">
    <property type="entry name" value="PROKAR_LIPOPROTEIN"/>
    <property type="match status" value="1"/>
</dbReference>
<name>A0A2P6Q1R9_ROSCH</name>
<evidence type="ECO:0000256" key="10">
    <source>
        <dbReference type="ARBA" id="ARBA00024686"/>
    </source>
</evidence>